<dbReference type="GO" id="GO:0005524">
    <property type="term" value="F:ATP binding"/>
    <property type="evidence" value="ECO:0007669"/>
    <property type="project" value="UniProtKB-KW"/>
</dbReference>
<dbReference type="GO" id="GO:0004370">
    <property type="term" value="F:glycerol kinase activity"/>
    <property type="evidence" value="ECO:0007669"/>
    <property type="project" value="UniProtKB-EC"/>
</dbReference>
<name>A0A3B0PQQ9_9BACT</name>
<dbReference type="Proteomes" id="UP000257559">
    <property type="component" value="Chromosome"/>
</dbReference>
<dbReference type="InterPro" id="IPR018485">
    <property type="entry name" value="FGGY_C"/>
</dbReference>
<dbReference type="AlphaFoldDB" id="A0A3B0PQQ9"/>
<feature type="non-terminal residue" evidence="7">
    <location>
        <position position="60"/>
    </location>
</feature>
<keyword evidence="2 7" id="KW-0808">Transferase</keyword>
<evidence type="ECO:0000313" key="7">
    <source>
        <dbReference type="EMBL" id="SYV97065.1"/>
    </source>
</evidence>
<feature type="domain" description="Carbohydrate kinase FGGY C-terminal" evidence="6">
    <location>
        <begin position="1"/>
        <end position="56"/>
    </location>
</feature>
<gene>
    <name evidence="7" type="primary">glpK_3</name>
    <name evidence="7" type="ORF">NCTC10132_00422</name>
</gene>
<dbReference type="KEGG" id="medw:NCTC10132_00422"/>
<evidence type="ECO:0000256" key="1">
    <source>
        <dbReference type="ARBA" id="ARBA00009156"/>
    </source>
</evidence>
<dbReference type="GO" id="GO:0005829">
    <property type="term" value="C:cytosol"/>
    <property type="evidence" value="ECO:0007669"/>
    <property type="project" value="TreeGrafter"/>
</dbReference>
<evidence type="ECO:0000256" key="3">
    <source>
        <dbReference type="ARBA" id="ARBA00022741"/>
    </source>
</evidence>
<dbReference type="PANTHER" id="PTHR10196:SF69">
    <property type="entry name" value="GLYCEROL KINASE"/>
    <property type="match status" value="1"/>
</dbReference>
<keyword evidence="8" id="KW-1185">Reference proteome</keyword>
<sequence length="60" mass="6413">MQKDLGKPIILLKVDGGASKSNYLMQFQASIADIKVERPSNIETTGLGASYLAGLAVGFW</sequence>
<protein>
    <submittedName>
        <fullName evidence="7">Glycerol kinase</fullName>
        <ecNumber evidence="7">2.7.1.30</ecNumber>
    </submittedName>
</protein>
<dbReference type="Gene3D" id="3.30.420.40">
    <property type="match status" value="1"/>
</dbReference>
<dbReference type="InterPro" id="IPR043129">
    <property type="entry name" value="ATPase_NBD"/>
</dbReference>
<reference evidence="8" key="1">
    <citation type="submission" date="2018-06" db="EMBL/GenBank/DDBJ databases">
        <authorList>
            <consortium name="Pathogen Informatics"/>
        </authorList>
    </citation>
    <scope>NUCLEOTIDE SEQUENCE [LARGE SCALE GENOMIC DNA]</scope>
    <source>
        <strain evidence="8">NCTC10132</strain>
    </source>
</reference>
<comment type="similarity">
    <text evidence="1">Belongs to the FGGY kinase family.</text>
</comment>
<dbReference type="Pfam" id="PF02782">
    <property type="entry name" value="FGGY_C"/>
    <property type="match status" value="1"/>
</dbReference>
<dbReference type="PANTHER" id="PTHR10196">
    <property type="entry name" value="SUGAR KINASE"/>
    <property type="match status" value="1"/>
</dbReference>
<proteinExistence type="inferred from homology"/>
<evidence type="ECO:0000256" key="4">
    <source>
        <dbReference type="ARBA" id="ARBA00022777"/>
    </source>
</evidence>
<keyword evidence="3" id="KW-0547">Nucleotide-binding</keyword>
<evidence type="ECO:0000256" key="2">
    <source>
        <dbReference type="ARBA" id="ARBA00022679"/>
    </source>
</evidence>
<dbReference type="EC" id="2.7.1.30" evidence="7"/>
<accession>A0A3B0PQQ9</accession>
<dbReference type="GO" id="GO:0006071">
    <property type="term" value="P:glycerol metabolic process"/>
    <property type="evidence" value="ECO:0007669"/>
    <property type="project" value="TreeGrafter"/>
</dbReference>
<dbReference type="SUPFAM" id="SSF53067">
    <property type="entry name" value="Actin-like ATPase domain"/>
    <property type="match status" value="1"/>
</dbReference>
<organism evidence="7 8">
    <name type="scientific">Mycoplasmopsis edwardii</name>
    <dbReference type="NCBI Taxonomy" id="53558"/>
    <lineage>
        <taxon>Bacteria</taxon>
        <taxon>Bacillati</taxon>
        <taxon>Mycoplasmatota</taxon>
        <taxon>Mycoplasmoidales</taxon>
        <taxon>Metamycoplasmataceae</taxon>
        <taxon>Mycoplasmopsis</taxon>
    </lineage>
</organism>
<evidence type="ECO:0000256" key="5">
    <source>
        <dbReference type="ARBA" id="ARBA00022840"/>
    </source>
</evidence>
<keyword evidence="5" id="KW-0067">ATP-binding</keyword>
<evidence type="ECO:0000313" key="8">
    <source>
        <dbReference type="Proteomes" id="UP000257559"/>
    </source>
</evidence>
<evidence type="ECO:0000259" key="6">
    <source>
        <dbReference type="Pfam" id="PF02782"/>
    </source>
</evidence>
<keyword evidence="4 7" id="KW-0418">Kinase</keyword>
<dbReference type="EMBL" id="LS991951">
    <property type="protein sequence ID" value="SYV97065.1"/>
    <property type="molecule type" value="Genomic_DNA"/>
</dbReference>